<evidence type="ECO:0000256" key="2">
    <source>
        <dbReference type="ARBA" id="ARBA00009199"/>
    </source>
</evidence>
<proteinExistence type="inferred from homology"/>
<evidence type="ECO:0000256" key="5">
    <source>
        <dbReference type="PIRSR" id="PIRSR001221-1"/>
    </source>
</evidence>
<dbReference type="EC" id="3.5.1.4" evidence="3"/>
<protein>
    <recommendedName>
        <fullName evidence="3">amidase</fullName>
        <ecNumber evidence="3">3.5.1.4</ecNumber>
    </recommendedName>
</protein>
<name>A0A9Q0AR47_9PEZI</name>
<dbReference type="Pfam" id="PF01425">
    <property type="entry name" value="Amidase"/>
    <property type="match status" value="1"/>
</dbReference>
<sequence>MASWQESASRKRESVLAKIPEQWRLSESFCAVPITPNSLSRNVTTDAFLQTLPSAARLSQRELEITSETRISEILKNYESQHWTAEEVITAFCHRAAISHQMTESLSEIRFVEAVNEAKAHDNYLRANNKLIGPLHGIPVSLKDQFRVEGLETAMAYIGWLGNVETNQTESLLTKQIKSLGGIIVAKAKTVSNLQPPGLNPYNRLLSPGGSSGGEGSLLAFRGSVLGVGTDMGGSIRIPSAFNHLFGLKPSHGRISYKDLANSLAGKPVVPSVAGPMSTTLQNLIHFTKAIIESEGCGVDPALINMPWRQSKFDQVRIDAAAGGLCFATFPHDGVVKPHPTISRGVDSAIDAIRQAGHKVIGWDPPSHLEGSRIYAGIVFADVHDVHDAIRLSGEPLMTALEPLFGKDEPRKSMDMKDYYALVLRFRKYQEQYAEYWESTKTLTGTGRPVDGIITPVAAHAAVRHNSFFSYNYTIVYNILDYAAVTVPVTFADKNIDIARPYPEPLNDTDEKNWNAYDPEIYHGAPIGIQIVGRRLEEEKVLALAEVLSGALRLTSS</sequence>
<comment type="caution">
    <text evidence="7">The sequence shown here is derived from an EMBL/GenBank/DDBJ whole genome shotgun (WGS) entry which is preliminary data.</text>
</comment>
<keyword evidence="4" id="KW-0378">Hydrolase</keyword>
<dbReference type="InterPro" id="IPR036928">
    <property type="entry name" value="AS_sf"/>
</dbReference>
<dbReference type="InterPro" id="IPR020556">
    <property type="entry name" value="Amidase_CS"/>
</dbReference>
<feature type="active site" description="Charge relay system" evidence="5">
    <location>
        <position position="143"/>
    </location>
</feature>
<feature type="active site" description="Acyl-ester intermediate" evidence="5">
    <location>
        <position position="235"/>
    </location>
</feature>
<dbReference type="Gene3D" id="3.90.1300.10">
    <property type="entry name" value="Amidase signature (AS) domain"/>
    <property type="match status" value="1"/>
</dbReference>
<gene>
    <name evidence="7" type="ORF">JX265_005998</name>
</gene>
<accession>A0A9Q0AR47</accession>
<dbReference type="SUPFAM" id="SSF75304">
    <property type="entry name" value="Amidase signature (AS) enzymes"/>
    <property type="match status" value="1"/>
</dbReference>
<dbReference type="GO" id="GO:0004040">
    <property type="term" value="F:amidase activity"/>
    <property type="evidence" value="ECO:0007669"/>
    <property type="project" value="UniProtKB-EC"/>
</dbReference>
<comment type="similarity">
    <text evidence="2">Belongs to the amidase family.</text>
</comment>
<dbReference type="PROSITE" id="PS00571">
    <property type="entry name" value="AMIDASES"/>
    <property type="match status" value="1"/>
</dbReference>
<comment type="catalytic activity">
    <reaction evidence="1">
        <text>a monocarboxylic acid amide + H2O = a monocarboxylate + NH4(+)</text>
        <dbReference type="Rhea" id="RHEA:12020"/>
        <dbReference type="ChEBI" id="CHEBI:15377"/>
        <dbReference type="ChEBI" id="CHEBI:28938"/>
        <dbReference type="ChEBI" id="CHEBI:35757"/>
        <dbReference type="ChEBI" id="CHEBI:83628"/>
        <dbReference type="EC" id="3.5.1.4"/>
    </reaction>
</comment>
<dbReference type="PANTHER" id="PTHR46072">
    <property type="entry name" value="AMIDASE-RELATED-RELATED"/>
    <property type="match status" value="1"/>
</dbReference>
<evidence type="ECO:0000313" key="8">
    <source>
        <dbReference type="Proteomes" id="UP000829685"/>
    </source>
</evidence>
<keyword evidence="8" id="KW-1185">Reference proteome</keyword>
<feature type="active site" description="Charge relay system" evidence="5">
    <location>
        <position position="211"/>
    </location>
</feature>
<dbReference type="Proteomes" id="UP000829685">
    <property type="component" value="Unassembled WGS sequence"/>
</dbReference>
<organism evidence="7 8">
    <name type="scientific">Neoarthrinium moseri</name>
    <dbReference type="NCBI Taxonomy" id="1658444"/>
    <lineage>
        <taxon>Eukaryota</taxon>
        <taxon>Fungi</taxon>
        <taxon>Dikarya</taxon>
        <taxon>Ascomycota</taxon>
        <taxon>Pezizomycotina</taxon>
        <taxon>Sordariomycetes</taxon>
        <taxon>Xylariomycetidae</taxon>
        <taxon>Amphisphaeriales</taxon>
        <taxon>Apiosporaceae</taxon>
        <taxon>Neoarthrinium</taxon>
    </lineage>
</organism>
<dbReference type="EMBL" id="JAFIMR010000013">
    <property type="protein sequence ID" value="KAI1870958.1"/>
    <property type="molecule type" value="Genomic_DNA"/>
</dbReference>
<dbReference type="InterPro" id="IPR023631">
    <property type="entry name" value="Amidase_dom"/>
</dbReference>
<evidence type="ECO:0000259" key="6">
    <source>
        <dbReference type="Pfam" id="PF01425"/>
    </source>
</evidence>
<dbReference type="AlphaFoldDB" id="A0A9Q0AR47"/>
<evidence type="ECO:0000256" key="3">
    <source>
        <dbReference type="ARBA" id="ARBA00012922"/>
    </source>
</evidence>
<reference evidence="7" key="1">
    <citation type="submission" date="2021-03" db="EMBL/GenBank/DDBJ databases">
        <title>Revisited historic fungal species revealed as producer of novel bioactive compounds through whole genome sequencing and comparative genomics.</title>
        <authorList>
            <person name="Vignolle G.A."/>
            <person name="Hochenegger N."/>
            <person name="Mach R.L."/>
            <person name="Mach-Aigner A.R."/>
            <person name="Javad Rahimi M."/>
            <person name="Salim K.A."/>
            <person name="Chan C.M."/>
            <person name="Lim L.B.L."/>
            <person name="Cai F."/>
            <person name="Druzhinina I.S."/>
            <person name="U'Ren J.M."/>
            <person name="Derntl C."/>
        </authorList>
    </citation>
    <scope>NUCLEOTIDE SEQUENCE</scope>
    <source>
        <strain evidence="7">TUCIM 5799</strain>
    </source>
</reference>
<evidence type="ECO:0000256" key="4">
    <source>
        <dbReference type="ARBA" id="ARBA00022801"/>
    </source>
</evidence>
<dbReference type="PANTHER" id="PTHR46072:SF2">
    <property type="entry name" value="AMIDASE (EUROFUNG)"/>
    <property type="match status" value="1"/>
</dbReference>
<evidence type="ECO:0000256" key="1">
    <source>
        <dbReference type="ARBA" id="ARBA00001311"/>
    </source>
</evidence>
<feature type="domain" description="Amidase" evidence="6">
    <location>
        <begin position="87"/>
        <end position="542"/>
    </location>
</feature>
<dbReference type="PIRSF" id="PIRSF001221">
    <property type="entry name" value="Amidase_fungi"/>
    <property type="match status" value="1"/>
</dbReference>
<evidence type="ECO:0000313" key="7">
    <source>
        <dbReference type="EMBL" id="KAI1870958.1"/>
    </source>
</evidence>